<dbReference type="KEGG" id="hir:HETIRDRAFT_165893"/>
<feature type="compositionally biased region" description="Acidic residues" evidence="1">
    <location>
        <begin position="106"/>
        <end position="142"/>
    </location>
</feature>
<evidence type="ECO:0000313" key="2">
    <source>
        <dbReference type="EMBL" id="ETW84860.1"/>
    </source>
</evidence>
<dbReference type="GeneID" id="20668020"/>
<dbReference type="RefSeq" id="XP_009544487.1">
    <property type="nucleotide sequence ID" value="XM_009546192.1"/>
</dbReference>
<dbReference type="HOGENOM" id="CLU_1816048_0_0_1"/>
<gene>
    <name evidence="2" type="ORF">HETIRDRAFT_165893</name>
</gene>
<dbReference type="InterPro" id="IPR018247">
    <property type="entry name" value="EF_Hand_1_Ca_BS"/>
</dbReference>
<dbReference type="PROSITE" id="PS00018">
    <property type="entry name" value="EF_HAND_1"/>
    <property type="match status" value="1"/>
</dbReference>
<proteinExistence type="predicted"/>
<accession>W4KHT0</accession>
<dbReference type="InParanoid" id="W4KHT0"/>
<feature type="region of interest" description="Disordered" evidence="1">
    <location>
        <begin position="1"/>
        <end position="35"/>
    </location>
</feature>
<feature type="region of interest" description="Disordered" evidence="1">
    <location>
        <begin position="81"/>
        <end position="142"/>
    </location>
</feature>
<name>W4KHT0_HETIT</name>
<dbReference type="EMBL" id="KI925456">
    <property type="protein sequence ID" value="ETW84860.1"/>
    <property type="molecule type" value="Genomic_DNA"/>
</dbReference>
<feature type="compositionally biased region" description="Polar residues" evidence="1">
    <location>
        <begin position="16"/>
        <end position="35"/>
    </location>
</feature>
<protein>
    <submittedName>
        <fullName evidence="2">Uncharacterized protein</fullName>
    </submittedName>
</protein>
<dbReference type="AlphaFoldDB" id="W4KHT0"/>
<reference evidence="2 3" key="1">
    <citation type="journal article" date="2012" name="New Phytol.">
        <title>Insight into trade-off between wood decay and parasitism from the genome of a fungal forest pathogen.</title>
        <authorList>
            <person name="Olson A."/>
            <person name="Aerts A."/>
            <person name="Asiegbu F."/>
            <person name="Belbahri L."/>
            <person name="Bouzid O."/>
            <person name="Broberg A."/>
            <person name="Canback B."/>
            <person name="Coutinho P.M."/>
            <person name="Cullen D."/>
            <person name="Dalman K."/>
            <person name="Deflorio G."/>
            <person name="van Diepen L.T."/>
            <person name="Dunand C."/>
            <person name="Duplessis S."/>
            <person name="Durling M."/>
            <person name="Gonthier P."/>
            <person name="Grimwood J."/>
            <person name="Fossdal C.G."/>
            <person name="Hansson D."/>
            <person name="Henrissat B."/>
            <person name="Hietala A."/>
            <person name="Himmelstrand K."/>
            <person name="Hoffmeister D."/>
            <person name="Hogberg N."/>
            <person name="James T.Y."/>
            <person name="Karlsson M."/>
            <person name="Kohler A."/>
            <person name="Kues U."/>
            <person name="Lee Y.H."/>
            <person name="Lin Y.C."/>
            <person name="Lind M."/>
            <person name="Lindquist E."/>
            <person name="Lombard V."/>
            <person name="Lucas S."/>
            <person name="Lunden K."/>
            <person name="Morin E."/>
            <person name="Murat C."/>
            <person name="Park J."/>
            <person name="Raffaello T."/>
            <person name="Rouze P."/>
            <person name="Salamov A."/>
            <person name="Schmutz J."/>
            <person name="Solheim H."/>
            <person name="Stahlberg J."/>
            <person name="Velez H."/>
            <person name="de Vries R.P."/>
            <person name="Wiebenga A."/>
            <person name="Woodward S."/>
            <person name="Yakovlev I."/>
            <person name="Garbelotto M."/>
            <person name="Martin F."/>
            <person name="Grigoriev I.V."/>
            <person name="Stenlid J."/>
        </authorList>
    </citation>
    <scope>NUCLEOTIDE SEQUENCE [LARGE SCALE GENOMIC DNA]</scope>
    <source>
        <strain evidence="2 3">TC 32-1</strain>
    </source>
</reference>
<keyword evidence="3" id="KW-1185">Reference proteome</keyword>
<sequence>MWATGNRVKHKRRGDSSFSEENWGDSTLDYSSSIQQLEPPGWNRILARAAKYKQSRKGNAIIQAVEDGAYVPSVRAAIIDTIQDDDNSNSNSEGDASDDGVGSIGEVEDGMEEFDDEDEDGKIEANDVDEIVEDEWIDEDEV</sequence>
<evidence type="ECO:0000313" key="3">
    <source>
        <dbReference type="Proteomes" id="UP000030671"/>
    </source>
</evidence>
<organism evidence="2 3">
    <name type="scientific">Heterobasidion irregulare (strain TC 32-1)</name>
    <dbReference type="NCBI Taxonomy" id="747525"/>
    <lineage>
        <taxon>Eukaryota</taxon>
        <taxon>Fungi</taxon>
        <taxon>Dikarya</taxon>
        <taxon>Basidiomycota</taxon>
        <taxon>Agaricomycotina</taxon>
        <taxon>Agaricomycetes</taxon>
        <taxon>Russulales</taxon>
        <taxon>Bondarzewiaceae</taxon>
        <taxon>Heterobasidion</taxon>
        <taxon>Heterobasidion annosum species complex</taxon>
    </lineage>
</organism>
<dbReference type="Proteomes" id="UP000030671">
    <property type="component" value="Unassembled WGS sequence"/>
</dbReference>
<evidence type="ECO:0000256" key="1">
    <source>
        <dbReference type="SAM" id="MobiDB-lite"/>
    </source>
</evidence>